<dbReference type="InterPro" id="IPR002125">
    <property type="entry name" value="CMP_dCMP_dom"/>
</dbReference>
<keyword evidence="3" id="KW-0862">Zinc</keyword>
<dbReference type="PROSITE" id="PS00903">
    <property type="entry name" value="CYT_DCMP_DEAMINASES_1"/>
    <property type="match status" value="1"/>
</dbReference>
<evidence type="ECO:0000313" key="6">
    <source>
        <dbReference type="Proteomes" id="UP000274131"/>
    </source>
</evidence>
<dbReference type="GO" id="GO:0005737">
    <property type="term" value="C:cytoplasm"/>
    <property type="evidence" value="ECO:0007669"/>
    <property type="project" value="TreeGrafter"/>
</dbReference>
<reference evidence="5 6" key="2">
    <citation type="submission" date="2018-10" db="EMBL/GenBank/DDBJ databases">
        <authorList>
            <consortium name="Pathogen Informatics"/>
        </authorList>
    </citation>
    <scope>NUCLEOTIDE SEQUENCE [LARGE SCALE GENOMIC DNA]</scope>
</reference>
<evidence type="ECO:0000313" key="7">
    <source>
        <dbReference type="WBParaSite" id="EVEC_0000540301-mRNA-1"/>
    </source>
</evidence>
<dbReference type="PROSITE" id="PS51747">
    <property type="entry name" value="CYT_DCMP_DEAMINASES_2"/>
    <property type="match status" value="1"/>
</dbReference>
<evidence type="ECO:0000256" key="3">
    <source>
        <dbReference type="ARBA" id="ARBA00022833"/>
    </source>
</evidence>
<reference evidence="7" key="1">
    <citation type="submission" date="2017-02" db="UniProtKB">
        <authorList>
            <consortium name="WormBaseParasite"/>
        </authorList>
    </citation>
    <scope>IDENTIFICATION</scope>
</reference>
<organism evidence="7">
    <name type="scientific">Enterobius vermicularis</name>
    <name type="common">Human pinworm</name>
    <dbReference type="NCBI Taxonomy" id="51028"/>
    <lineage>
        <taxon>Eukaryota</taxon>
        <taxon>Metazoa</taxon>
        <taxon>Ecdysozoa</taxon>
        <taxon>Nematoda</taxon>
        <taxon>Chromadorea</taxon>
        <taxon>Rhabditida</taxon>
        <taxon>Spirurina</taxon>
        <taxon>Oxyuridomorpha</taxon>
        <taxon>Oxyuroidea</taxon>
        <taxon>Oxyuridae</taxon>
        <taxon>Enterobius</taxon>
    </lineage>
</organism>
<evidence type="ECO:0000256" key="2">
    <source>
        <dbReference type="ARBA" id="ARBA00022801"/>
    </source>
</evidence>
<proteinExistence type="predicted"/>
<evidence type="ECO:0000313" key="5">
    <source>
        <dbReference type="EMBL" id="VDD90283.1"/>
    </source>
</evidence>
<dbReference type="AlphaFoldDB" id="A0A0N4V5B3"/>
<dbReference type="Gene3D" id="3.40.140.10">
    <property type="entry name" value="Cytidine Deaminase, domain 2"/>
    <property type="match status" value="1"/>
</dbReference>
<dbReference type="CDD" id="cd01285">
    <property type="entry name" value="nucleoside_deaminase"/>
    <property type="match status" value="1"/>
</dbReference>
<dbReference type="PANTHER" id="PTHR11079:SF149">
    <property type="entry name" value="TRNA-SPECIFIC ADENOSINE DEAMINASE 2"/>
    <property type="match status" value="1"/>
</dbReference>
<dbReference type="GO" id="GO:0005634">
    <property type="term" value="C:nucleus"/>
    <property type="evidence" value="ECO:0007669"/>
    <property type="project" value="TreeGrafter"/>
</dbReference>
<evidence type="ECO:0000256" key="1">
    <source>
        <dbReference type="ARBA" id="ARBA00022723"/>
    </source>
</evidence>
<dbReference type="EMBL" id="UXUI01008033">
    <property type="protein sequence ID" value="VDD90283.1"/>
    <property type="molecule type" value="Genomic_DNA"/>
</dbReference>
<keyword evidence="6" id="KW-1185">Reference proteome</keyword>
<dbReference type="SUPFAM" id="SSF53927">
    <property type="entry name" value="Cytidine deaminase-like"/>
    <property type="match status" value="1"/>
</dbReference>
<dbReference type="PANTHER" id="PTHR11079">
    <property type="entry name" value="CYTOSINE DEAMINASE FAMILY MEMBER"/>
    <property type="match status" value="1"/>
</dbReference>
<evidence type="ECO:0000259" key="4">
    <source>
        <dbReference type="PROSITE" id="PS51747"/>
    </source>
</evidence>
<keyword evidence="1" id="KW-0479">Metal-binding</keyword>
<keyword evidence="2" id="KW-0378">Hydrolase</keyword>
<dbReference type="InterPro" id="IPR016193">
    <property type="entry name" value="Cytidine_deaminase-like"/>
</dbReference>
<sequence>MVLSSTELSEKDNFFLDIAFDLAHEAIAHDEVPVGCVFVVNDKEIARGRNDVNRSKNPTRHAEMVALDKLKTYCLSSGQTLEALLVETTLYVSLEPCIMCACALYHLRIRRIIYGAANERFGGLNSVGSREKYGIDHNIEIVPDVRKSDAVKLLKLFYERQNPFCPEEKRKMKKKKVVSNLVFLIGCIIQCFHHFE</sequence>
<dbReference type="STRING" id="51028.A0A0N4V5B3"/>
<dbReference type="InterPro" id="IPR016192">
    <property type="entry name" value="APOBEC/CMP_deaminase_Zn-bd"/>
</dbReference>
<dbReference type="Proteomes" id="UP000274131">
    <property type="component" value="Unassembled WGS sequence"/>
</dbReference>
<name>A0A0N4V5B3_ENTVE</name>
<accession>A0A0N4V5B3</accession>
<gene>
    <name evidence="5" type="ORF">EVEC_LOCUS5034</name>
</gene>
<dbReference type="OrthoDB" id="408702at2759"/>
<dbReference type="GO" id="GO:0052717">
    <property type="term" value="F:tRNA-specific adenosine-34 deaminase activity"/>
    <property type="evidence" value="ECO:0007669"/>
    <property type="project" value="TreeGrafter"/>
</dbReference>
<dbReference type="WBParaSite" id="EVEC_0000540301-mRNA-1">
    <property type="protein sequence ID" value="EVEC_0000540301-mRNA-1"/>
    <property type="gene ID" value="EVEC_0000540301"/>
</dbReference>
<dbReference type="GO" id="GO:0002100">
    <property type="term" value="P:tRNA wobble adenosine to inosine editing"/>
    <property type="evidence" value="ECO:0007669"/>
    <property type="project" value="TreeGrafter"/>
</dbReference>
<dbReference type="Pfam" id="PF00383">
    <property type="entry name" value="dCMP_cyt_deam_1"/>
    <property type="match status" value="1"/>
</dbReference>
<protein>
    <submittedName>
        <fullName evidence="7">CMP/dCMP-type deaminase domain-containing protein</fullName>
    </submittedName>
</protein>
<dbReference type="GO" id="GO:0008270">
    <property type="term" value="F:zinc ion binding"/>
    <property type="evidence" value="ECO:0007669"/>
    <property type="project" value="InterPro"/>
</dbReference>
<feature type="domain" description="CMP/dCMP-type deaminase" evidence="4">
    <location>
        <begin position="10"/>
        <end position="125"/>
    </location>
</feature>